<organism evidence="1 2">
    <name type="scientific">Dentiscutata erythropus</name>
    <dbReference type="NCBI Taxonomy" id="1348616"/>
    <lineage>
        <taxon>Eukaryota</taxon>
        <taxon>Fungi</taxon>
        <taxon>Fungi incertae sedis</taxon>
        <taxon>Mucoromycota</taxon>
        <taxon>Glomeromycotina</taxon>
        <taxon>Glomeromycetes</taxon>
        <taxon>Diversisporales</taxon>
        <taxon>Gigasporaceae</taxon>
        <taxon>Dentiscutata</taxon>
    </lineage>
</organism>
<gene>
    <name evidence="1" type="ORF">DERYTH_LOCUS4185</name>
</gene>
<comment type="caution">
    <text evidence="1">The sequence shown here is derived from an EMBL/GenBank/DDBJ whole genome shotgun (WGS) entry which is preliminary data.</text>
</comment>
<evidence type="ECO:0000313" key="2">
    <source>
        <dbReference type="Proteomes" id="UP000789405"/>
    </source>
</evidence>
<dbReference type="EMBL" id="CAJVPY010001572">
    <property type="protein sequence ID" value="CAG8527624.1"/>
    <property type="molecule type" value="Genomic_DNA"/>
</dbReference>
<accession>A0A9N9AGL9</accession>
<dbReference type="Proteomes" id="UP000789405">
    <property type="component" value="Unassembled WGS sequence"/>
</dbReference>
<sequence length="237" mass="26844">MSTAKSLLNNHYVFEAIKKAGSCLNEDTEVNCKPTLDFLSHIMSFECKSSQPCSLSKIDSKTIAMSPYKSIGQFLNLEMISFDKRGSSDSSVFRTILNALSMQIEPGEKVSVYTFNLMKRCTFKCNNVQQEVLTWEGDPRNDENKILMYYIEKKDSRNILMPRIPIKLKRRPKCKDQGKCDSSRHRMGELAGSVERAKAQGKAKLCKTYFNSCRAWRPVCMNDCRGCKGFCVGCGSC</sequence>
<evidence type="ECO:0000313" key="1">
    <source>
        <dbReference type="EMBL" id="CAG8527624.1"/>
    </source>
</evidence>
<name>A0A9N9AGL9_9GLOM</name>
<reference evidence="1" key="1">
    <citation type="submission" date="2021-06" db="EMBL/GenBank/DDBJ databases">
        <authorList>
            <person name="Kallberg Y."/>
            <person name="Tangrot J."/>
            <person name="Rosling A."/>
        </authorList>
    </citation>
    <scope>NUCLEOTIDE SEQUENCE</scope>
    <source>
        <strain evidence="1">MA453B</strain>
    </source>
</reference>
<proteinExistence type="predicted"/>
<dbReference type="OrthoDB" id="10580465at2759"/>
<dbReference type="AlphaFoldDB" id="A0A9N9AGL9"/>
<keyword evidence="2" id="KW-1185">Reference proteome</keyword>
<protein>
    <submittedName>
        <fullName evidence="1">14498_t:CDS:1</fullName>
    </submittedName>
</protein>